<keyword evidence="3" id="KW-1185">Reference proteome</keyword>
<evidence type="ECO:0000256" key="1">
    <source>
        <dbReference type="SAM" id="Phobius"/>
    </source>
</evidence>
<gene>
    <name evidence="2" type="ORF">KQX54_002598</name>
</gene>
<evidence type="ECO:0000313" key="3">
    <source>
        <dbReference type="Proteomes" id="UP000826195"/>
    </source>
</evidence>
<dbReference type="SUPFAM" id="SSF53850">
    <property type="entry name" value="Periplasmic binding protein-like II"/>
    <property type="match status" value="1"/>
</dbReference>
<sequence length="350" mass="41165">MNIRNCYFVCFDSEQTPFVFTFNPYSKYAPDQWKTVREITEKFNYMTIYNRVYNKKNICKGLHFDRTKYLDRAVLNFALCMPPSQVIPLSKLTEKNHHLIYSHFEGDIFEMLKIGLKVSLNYNYDLEPFNHTSKPSGVCNLLLNKTSDVAATFSGHLSKFLTNPELRYNAEKLEDLQSSRYEKVYVTPSSKYFVTKNEILKPKSKFTTVFEGIDAVLKSESNALISIYMGLLVVFKRMNLSSDVLRNYYLSNKFIRDNYFIYALRHDWPLTKKFNSFLILLEDTGNLLKLNNDLISDLESLLIHIKIYPEFKPIDIESILFIFYFLRIGYIAATICFIIEKWQTKKKSLE</sequence>
<protein>
    <submittedName>
        <fullName evidence="2">Uncharacterized protein</fullName>
    </submittedName>
</protein>
<organism evidence="2 3">
    <name type="scientific">Cotesia glomerata</name>
    <name type="common">Lepidopteran parasitic wasp</name>
    <name type="synonym">Apanteles glomeratus</name>
    <dbReference type="NCBI Taxonomy" id="32391"/>
    <lineage>
        <taxon>Eukaryota</taxon>
        <taxon>Metazoa</taxon>
        <taxon>Ecdysozoa</taxon>
        <taxon>Arthropoda</taxon>
        <taxon>Hexapoda</taxon>
        <taxon>Insecta</taxon>
        <taxon>Pterygota</taxon>
        <taxon>Neoptera</taxon>
        <taxon>Endopterygota</taxon>
        <taxon>Hymenoptera</taxon>
        <taxon>Apocrita</taxon>
        <taxon>Ichneumonoidea</taxon>
        <taxon>Braconidae</taxon>
        <taxon>Microgastrinae</taxon>
        <taxon>Cotesia</taxon>
    </lineage>
</organism>
<feature type="non-terminal residue" evidence="2">
    <location>
        <position position="350"/>
    </location>
</feature>
<feature type="transmembrane region" description="Helical" evidence="1">
    <location>
        <begin position="319"/>
        <end position="339"/>
    </location>
</feature>
<keyword evidence="1" id="KW-1133">Transmembrane helix</keyword>
<evidence type="ECO:0000313" key="2">
    <source>
        <dbReference type="EMBL" id="KAH0563575.1"/>
    </source>
</evidence>
<keyword evidence="1" id="KW-0472">Membrane</keyword>
<keyword evidence="1" id="KW-0812">Transmembrane</keyword>
<dbReference type="EMBL" id="JAHXZJ010000002">
    <property type="protein sequence ID" value="KAH0563575.1"/>
    <property type="molecule type" value="Genomic_DNA"/>
</dbReference>
<proteinExistence type="predicted"/>
<name>A0AAV7J356_COTGL</name>
<accession>A0AAV7J356</accession>
<comment type="caution">
    <text evidence="2">The sequence shown here is derived from an EMBL/GenBank/DDBJ whole genome shotgun (WGS) entry which is preliminary data.</text>
</comment>
<dbReference type="Proteomes" id="UP000826195">
    <property type="component" value="Unassembled WGS sequence"/>
</dbReference>
<dbReference type="AlphaFoldDB" id="A0AAV7J356"/>
<reference evidence="2 3" key="1">
    <citation type="journal article" date="2021" name="J. Hered.">
        <title>A chromosome-level genome assembly of the parasitoid wasp, Cotesia glomerata (Hymenoptera: Braconidae).</title>
        <authorList>
            <person name="Pinto B.J."/>
            <person name="Weis J.J."/>
            <person name="Gamble T."/>
            <person name="Ode P.J."/>
            <person name="Paul R."/>
            <person name="Zaspel J.M."/>
        </authorList>
    </citation>
    <scope>NUCLEOTIDE SEQUENCE [LARGE SCALE GENOMIC DNA]</scope>
    <source>
        <strain evidence="2">CgM1</strain>
    </source>
</reference>